<keyword evidence="12" id="KW-1185">Reference proteome</keyword>
<dbReference type="GO" id="GO:0071555">
    <property type="term" value="P:cell wall organization"/>
    <property type="evidence" value="ECO:0007669"/>
    <property type="project" value="UniProtKB-KW"/>
</dbReference>
<dbReference type="Pfam" id="PF03552">
    <property type="entry name" value="Cellulose_synt"/>
    <property type="match status" value="2"/>
</dbReference>
<evidence type="ECO:0000256" key="9">
    <source>
        <dbReference type="PIRSR" id="PIRSR605150-3"/>
    </source>
</evidence>
<feature type="transmembrane region" description="Helical" evidence="10">
    <location>
        <begin position="51"/>
        <end position="71"/>
    </location>
</feature>
<feature type="binding site" evidence="9">
    <location>
        <position position="264"/>
    </location>
    <ligand>
        <name>Mn(2+)</name>
        <dbReference type="ChEBI" id="CHEBI:29035"/>
    </ligand>
</feature>
<keyword evidence="4 10" id="KW-0812">Transmembrane</keyword>
<keyword evidence="3" id="KW-0808">Transferase</keyword>
<proteinExistence type="predicted"/>
<evidence type="ECO:0000256" key="2">
    <source>
        <dbReference type="ARBA" id="ARBA00022676"/>
    </source>
</evidence>
<feature type="transmembrane region" description="Helical" evidence="10">
    <location>
        <begin position="647"/>
        <end position="666"/>
    </location>
</feature>
<feature type="transmembrane region" description="Helical" evidence="10">
    <location>
        <begin position="554"/>
        <end position="573"/>
    </location>
</feature>
<feature type="transmembrane region" description="Helical" evidence="10">
    <location>
        <begin position="678"/>
        <end position="696"/>
    </location>
</feature>
<dbReference type="GO" id="GO:0012505">
    <property type="term" value="C:endomembrane system"/>
    <property type="evidence" value="ECO:0007669"/>
    <property type="project" value="UniProtKB-SubCell"/>
</dbReference>
<evidence type="ECO:0000256" key="4">
    <source>
        <dbReference type="ARBA" id="ARBA00022692"/>
    </source>
</evidence>
<dbReference type="PANTHER" id="PTHR13301">
    <property type="entry name" value="X-BOX TRANSCRIPTION FACTOR-RELATED"/>
    <property type="match status" value="1"/>
</dbReference>
<dbReference type="Gene3D" id="3.90.550.10">
    <property type="entry name" value="Spore Coat Polysaccharide Biosynthesis Protein SpsA, Chain A"/>
    <property type="match status" value="2"/>
</dbReference>
<evidence type="ECO:0000256" key="3">
    <source>
        <dbReference type="ARBA" id="ARBA00022679"/>
    </source>
</evidence>
<comment type="caution">
    <text evidence="11">The sequence shown here is derived from an EMBL/GenBank/DDBJ whole genome shotgun (WGS) entry which is preliminary data.</text>
</comment>
<evidence type="ECO:0000256" key="6">
    <source>
        <dbReference type="ARBA" id="ARBA00023136"/>
    </source>
</evidence>
<evidence type="ECO:0000256" key="1">
    <source>
        <dbReference type="ARBA" id="ARBA00004127"/>
    </source>
</evidence>
<comment type="subcellular location">
    <subcellularLocation>
        <location evidence="1">Endomembrane system</location>
        <topology evidence="1">Multi-pass membrane protein</topology>
    </subcellularLocation>
</comment>
<keyword evidence="7" id="KW-0961">Cell wall biogenesis/degradation</keyword>
<feature type="binding site" evidence="8">
    <location>
        <position position="108"/>
    </location>
    <ligand>
        <name>UDP-alpha-D-glucose</name>
        <dbReference type="ChEBI" id="CHEBI:58885"/>
    </ligand>
</feature>
<protein>
    <submittedName>
        <fullName evidence="11">Uncharacterized protein</fullName>
    </submittedName>
</protein>
<dbReference type="EMBL" id="JACBKZ010000001">
    <property type="protein sequence ID" value="KAF5962181.1"/>
    <property type="molecule type" value="Genomic_DNA"/>
</dbReference>
<dbReference type="GO" id="GO:0016760">
    <property type="term" value="F:cellulose synthase (UDP-forming) activity"/>
    <property type="evidence" value="ECO:0007669"/>
    <property type="project" value="InterPro"/>
</dbReference>
<evidence type="ECO:0000256" key="10">
    <source>
        <dbReference type="SAM" id="Phobius"/>
    </source>
</evidence>
<dbReference type="SUPFAM" id="SSF53448">
    <property type="entry name" value="Nucleotide-diphospho-sugar transferases"/>
    <property type="match status" value="1"/>
</dbReference>
<gene>
    <name evidence="11" type="ORF">HYC85_003390</name>
</gene>
<dbReference type="AlphaFoldDB" id="A0A7J7ICC1"/>
<name>A0A7J7ICC1_CAMSI</name>
<dbReference type="GO" id="GO:0030244">
    <property type="term" value="P:cellulose biosynthetic process"/>
    <property type="evidence" value="ECO:0007669"/>
    <property type="project" value="InterPro"/>
</dbReference>
<evidence type="ECO:0000256" key="7">
    <source>
        <dbReference type="ARBA" id="ARBA00023316"/>
    </source>
</evidence>
<feature type="transmembrane region" description="Helical" evidence="10">
    <location>
        <begin position="516"/>
        <end position="534"/>
    </location>
</feature>
<keyword evidence="2" id="KW-0328">Glycosyltransferase</keyword>
<evidence type="ECO:0000256" key="8">
    <source>
        <dbReference type="PIRSR" id="PIRSR605150-2"/>
    </source>
</evidence>
<dbReference type="InterPro" id="IPR005150">
    <property type="entry name" value="Cellulose_synth"/>
</dbReference>
<dbReference type="FunFam" id="3.90.550.10:FF:000194">
    <property type="entry name" value="Cellulose synthase-like protein G2 isoform A"/>
    <property type="match status" value="1"/>
</dbReference>
<feature type="binding site" evidence="8">
    <location>
        <position position="109"/>
    </location>
    <ligand>
        <name>UDP-alpha-D-glucose</name>
        <dbReference type="ChEBI" id="CHEBI:58885"/>
    </ligand>
</feature>
<keyword evidence="5 10" id="KW-1133">Transmembrane helix</keyword>
<reference evidence="11 12" key="2">
    <citation type="submission" date="2020-07" db="EMBL/GenBank/DDBJ databases">
        <title>Genome assembly of wild tea tree DASZ reveals pedigree and selection history of tea varieties.</title>
        <authorList>
            <person name="Zhang W."/>
        </authorList>
    </citation>
    <scope>NUCLEOTIDE SEQUENCE [LARGE SCALE GENOMIC DNA]</scope>
    <source>
        <strain evidence="12">cv. G240</strain>
        <tissue evidence="11">Leaf</tissue>
    </source>
</reference>
<feature type="binding site" evidence="8">
    <location>
        <position position="138"/>
    </location>
    <ligand>
        <name>UDP-alpha-D-glucose</name>
        <dbReference type="ChEBI" id="CHEBI:58885"/>
    </ligand>
</feature>
<keyword evidence="6 10" id="KW-0472">Membrane</keyword>
<evidence type="ECO:0000313" key="11">
    <source>
        <dbReference type="EMBL" id="KAF5962181.1"/>
    </source>
</evidence>
<dbReference type="GO" id="GO:0016020">
    <property type="term" value="C:membrane"/>
    <property type="evidence" value="ECO:0007669"/>
    <property type="project" value="InterPro"/>
</dbReference>
<dbReference type="InterPro" id="IPR029044">
    <property type="entry name" value="Nucleotide-diphossugar_trans"/>
</dbReference>
<sequence>MAISSTTTLHTCTVQHTRIAINRLLNIFQLTAVLARLYYRISHLFLGDVPVLSWVLITISELLFTFLWILSQAFEWRPVVRTAHPENLPAGVEFPGVDVFICTADPTKEPTLEVMNTVLSAMALDYPPEKLGVYISDDGGSPSTLYAVKEAGRFAKCWLPFCRKYGIKIRCPEAFFSPLGDGERLWSEEFKAEEEEIESAYKLFKQNVEKAEGSGAIVVHDRPPHIEVIHDNRKDGISNDDQAKMPLLVYVSREKRPSHPHRFKAGALNALLRVSGIMSNGPYVLVLDCDMYCNDPTSARQAMCFHLDTKISPSLAFVQYPQMFYNVSKNDIYDSEAKSTYMLKWQGMDGLRGPLFTGTGYYLKRKALYGTPNQEDAFLHEPQKNFGLSSKFIASLKSSNHQDTSGKEIQSDAIVDEAKNLATCTFEKGTKWGQEIGYSYVSLLESTFTGYLLHCRGWRSVYLYPKKPCFLGCTTVDMKDGLLQLMKWSSGLIQVALSRFSPFTYGISRMSILQSMCYGFLTFSPTYFLANWLHGIVPQLCFLSGIPLYPKVSSPWFVVFAAAYAFSVCQHLYEVYCTGGSIRTWWNEERIGVMRAVTAYFFGCLDVVMKKLGVAKANFRLTNKAIDKEKLEKYEQGKFDFQGADKFMVPLIILTVLNLVCFIGGVKNVIFEGKLEELFVQLLISSWILLITYPVLEEFIPKKGE</sequence>
<feature type="binding site" evidence="9">
    <location>
        <position position="288"/>
    </location>
    <ligand>
        <name>Mn(2+)</name>
        <dbReference type="ChEBI" id="CHEBI:29035"/>
    </ligand>
</feature>
<evidence type="ECO:0000256" key="5">
    <source>
        <dbReference type="ARBA" id="ARBA00022989"/>
    </source>
</evidence>
<dbReference type="Proteomes" id="UP000593564">
    <property type="component" value="Unassembled WGS sequence"/>
</dbReference>
<organism evidence="11 12">
    <name type="scientific">Camellia sinensis</name>
    <name type="common">Tea plant</name>
    <name type="synonym">Thea sinensis</name>
    <dbReference type="NCBI Taxonomy" id="4442"/>
    <lineage>
        <taxon>Eukaryota</taxon>
        <taxon>Viridiplantae</taxon>
        <taxon>Streptophyta</taxon>
        <taxon>Embryophyta</taxon>
        <taxon>Tracheophyta</taxon>
        <taxon>Spermatophyta</taxon>
        <taxon>Magnoliopsida</taxon>
        <taxon>eudicotyledons</taxon>
        <taxon>Gunneridae</taxon>
        <taxon>Pentapetalae</taxon>
        <taxon>asterids</taxon>
        <taxon>Ericales</taxon>
        <taxon>Theaceae</taxon>
        <taxon>Camellia</taxon>
    </lineage>
</organism>
<evidence type="ECO:0000313" key="12">
    <source>
        <dbReference type="Proteomes" id="UP000593564"/>
    </source>
</evidence>
<feature type="transmembrane region" description="Helical" evidence="10">
    <location>
        <begin position="20"/>
        <end position="39"/>
    </location>
</feature>
<reference evidence="12" key="1">
    <citation type="journal article" date="2020" name="Nat. Commun.">
        <title>Genome assembly of wild tea tree DASZ reveals pedigree and selection history of tea varieties.</title>
        <authorList>
            <person name="Zhang W."/>
            <person name="Zhang Y."/>
            <person name="Qiu H."/>
            <person name="Guo Y."/>
            <person name="Wan H."/>
            <person name="Zhang X."/>
            <person name="Scossa F."/>
            <person name="Alseekh S."/>
            <person name="Zhang Q."/>
            <person name="Wang P."/>
            <person name="Xu L."/>
            <person name="Schmidt M.H."/>
            <person name="Jia X."/>
            <person name="Li D."/>
            <person name="Zhu A."/>
            <person name="Guo F."/>
            <person name="Chen W."/>
            <person name="Ni D."/>
            <person name="Usadel B."/>
            <person name="Fernie A.R."/>
            <person name="Wen W."/>
        </authorList>
    </citation>
    <scope>NUCLEOTIDE SEQUENCE [LARGE SCALE GENOMIC DNA]</scope>
    <source>
        <strain evidence="12">cv. G240</strain>
    </source>
</reference>
<accession>A0A7J7ICC1</accession>